<evidence type="ECO:0000313" key="3">
    <source>
        <dbReference type="EMBL" id="CAH3192329.1"/>
    </source>
</evidence>
<proteinExistence type="predicted"/>
<dbReference type="Gene3D" id="2.60.120.200">
    <property type="match status" value="1"/>
</dbReference>
<organism evidence="3 4">
    <name type="scientific">Porites evermanni</name>
    <dbReference type="NCBI Taxonomy" id="104178"/>
    <lineage>
        <taxon>Eukaryota</taxon>
        <taxon>Metazoa</taxon>
        <taxon>Cnidaria</taxon>
        <taxon>Anthozoa</taxon>
        <taxon>Hexacorallia</taxon>
        <taxon>Scleractinia</taxon>
        <taxon>Fungiina</taxon>
        <taxon>Poritidae</taxon>
        <taxon>Porites</taxon>
    </lineage>
</organism>
<protein>
    <recommendedName>
        <fullName evidence="2">Thrombospondin-like N-terminal domain-containing protein</fullName>
    </recommendedName>
</protein>
<keyword evidence="1" id="KW-0677">Repeat</keyword>
<feature type="non-terminal residue" evidence="3">
    <location>
        <position position="1"/>
    </location>
</feature>
<evidence type="ECO:0000259" key="2">
    <source>
        <dbReference type="SMART" id="SM00210"/>
    </source>
</evidence>
<gene>
    <name evidence="3" type="ORF">PEVE_00023695</name>
</gene>
<accession>A0ABN8SQT5</accession>
<dbReference type="SUPFAM" id="SSF49899">
    <property type="entry name" value="Concanavalin A-like lectins/glucanases"/>
    <property type="match status" value="1"/>
</dbReference>
<evidence type="ECO:0000313" key="4">
    <source>
        <dbReference type="Proteomes" id="UP001159427"/>
    </source>
</evidence>
<keyword evidence="4" id="KW-1185">Reference proteome</keyword>
<name>A0ABN8SQT5_9CNID</name>
<comment type="caution">
    <text evidence="3">The sequence shown here is derived from an EMBL/GenBank/DDBJ whole genome shotgun (WGS) entry which is preliminary data.</text>
</comment>
<dbReference type="EMBL" id="CALNXI010003147">
    <property type="protein sequence ID" value="CAH3192329.1"/>
    <property type="molecule type" value="Genomic_DNA"/>
</dbReference>
<dbReference type="InterPro" id="IPR048287">
    <property type="entry name" value="TSPN-like_N"/>
</dbReference>
<sequence length="193" mass="21173">GAPDSSLSDIDLLGTIGQPLPLGVTLTKGPHTKPALHFRPVANVGRFARYIFPTQFFTEFSISLVIRPKRSERSVVFALLSHHRRGTVILGLEIQNVAGDSIIRLTHAPDEETKTVFDFTVPDINGKWSWLGFSIKKDGVTFYLDCNAAETKSKPSVLGDLTIPIYSALYIGRAGWTVGAQSNAFEVSRVLVF</sequence>
<feature type="domain" description="Thrombospondin-like N-terminal" evidence="2">
    <location>
        <begin position="9"/>
        <end position="192"/>
    </location>
</feature>
<dbReference type="Proteomes" id="UP001159427">
    <property type="component" value="Unassembled WGS sequence"/>
</dbReference>
<evidence type="ECO:0000256" key="1">
    <source>
        <dbReference type="ARBA" id="ARBA00022737"/>
    </source>
</evidence>
<dbReference type="SMART" id="SM00210">
    <property type="entry name" value="TSPN"/>
    <property type="match status" value="1"/>
</dbReference>
<reference evidence="3 4" key="1">
    <citation type="submission" date="2022-05" db="EMBL/GenBank/DDBJ databases">
        <authorList>
            <consortium name="Genoscope - CEA"/>
            <person name="William W."/>
        </authorList>
    </citation>
    <scope>NUCLEOTIDE SEQUENCE [LARGE SCALE GENOMIC DNA]</scope>
</reference>
<dbReference type="InterPro" id="IPR013320">
    <property type="entry name" value="ConA-like_dom_sf"/>
</dbReference>